<dbReference type="Proteomes" id="UP000314294">
    <property type="component" value="Unassembled WGS sequence"/>
</dbReference>
<evidence type="ECO:0000313" key="1">
    <source>
        <dbReference type="EMBL" id="TNN52575.1"/>
    </source>
</evidence>
<evidence type="ECO:0000313" key="2">
    <source>
        <dbReference type="Proteomes" id="UP000314294"/>
    </source>
</evidence>
<accession>A0A4Z2GHE6</accession>
<proteinExistence type="predicted"/>
<name>A0A4Z2GHE6_9TELE</name>
<comment type="caution">
    <text evidence="1">The sequence shown here is derived from an EMBL/GenBank/DDBJ whole genome shotgun (WGS) entry which is preliminary data.</text>
</comment>
<dbReference type="EMBL" id="SRLO01000542">
    <property type="protein sequence ID" value="TNN52575.1"/>
    <property type="molecule type" value="Genomic_DNA"/>
</dbReference>
<reference evidence="1 2" key="1">
    <citation type="submission" date="2019-03" db="EMBL/GenBank/DDBJ databases">
        <title>First draft genome of Liparis tanakae, snailfish: a comprehensive survey of snailfish specific genes.</title>
        <authorList>
            <person name="Kim W."/>
            <person name="Song I."/>
            <person name="Jeong J.-H."/>
            <person name="Kim D."/>
            <person name="Kim S."/>
            <person name="Ryu S."/>
            <person name="Song J.Y."/>
            <person name="Lee S.K."/>
        </authorList>
    </citation>
    <scope>NUCLEOTIDE SEQUENCE [LARGE SCALE GENOMIC DNA]</scope>
    <source>
        <tissue evidence="1">Muscle</tissue>
    </source>
</reference>
<protein>
    <submittedName>
        <fullName evidence="1">Uncharacterized protein</fullName>
    </submittedName>
</protein>
<keyword evidence="2" id="KW-1185">Reference proteome</keyword>
<sequence>MLSSGGYRERGACDCRSTREDKKAEDFQSGTVQLLNRATSPWERDAKTTKKKKNNLDSHVFALEPSVL</sequence>
<gene>
    <name evidence="1" type="ORF">EYF80_037219</name>
</gene>
<organism evidence="1 2">
    <name type="scientific">Liparis tanakae</name>
    <name type="common">Tanaka's snailfish</name>
    <dbReference type="NCBI Taxonomy" id="230148"/>
    <lineage>
        <taxon>Eukaryota</taxon>
        <taxon>Metazoa</taxon>
        <taxon>Chordata</taxon>
        <taxon>Craniata</taxon>
        <taxon>Vertebrata</taxon>
        <taxon>Euteleostomi</taxon>
        <taxon>Actinopterygii</taxon>
        <taxon>Neopterygii</taxon>
        <taxon>Teleostei</taxon>
        <taxon>Neoteleostei</taxon>
        <taxon>Acanthomorphata</taxon>
        <taxon>Eupercaria</taxon>
        <taxon>Perciformes</taxon>
        <taxon>Cottioidei</taxon>
        <taxon>Cottales</taxon>
        <taxon>Liparidae</taxon>
        <taxon>Liparis</taxon>
    </lineage>
</organism>
<dbReference type="AlphaFoldDB" id="A0A4Z2GHE6"/>